<name>A0ABW6IC46_9CYAN</name>
<keyword evidence="2" id="KW-1185">Reference proteome</keyword>
<sequence length="106" mass="11638">MTQDLKLELAEMVAPALWSDLIPHAKRDAIVVVTPQMDLVEVGVAIATDDVAAVQRWIGEQLIAKPTPEQLTDWNADARKQLKTLIIQPYVLVQDSLVIAGEAPDN</sequence>
<organism evidence="1 2">
    <name type="scientific">Almyronema epifaneia S1</name>
    <dbReference type="NCBI Taxonomy" id="2991925"/>
    <lineage>
        <taxon>Bacteria</taxon>
        <taxon>Bacillati</taxon>
        <taxon>Cyanobacteriota</taxon>
        <taxon>Cyanophyceae</taxon>
        <taxon>Nodosilineales</taxon>
        <taxon>Nodosilineaceae</taxon>
        <taxon>Almyronema</taxon>
        <taxon>Almyronema epifaneia</taxon>
    </lineage>
</organism>
<reference evidence="1 2" key="1">
    <citation type="submission" date="2024-10" db="EMBL/GenBank/DDBJ databases">
        <authorList>
            <person name="Ratan Roy A."/>
            <person name="Morales Sandoval P.H."/>
            <person name="De Los Santos Villalobos S."/>
            <person name="Chakraborty S."/>
            <person name="Mukherjee J."/>
        </authorList>
    </citation>
    <scope>NUCLEOTIDE SEQUENCE [LARGE SCALE GENOMIC DNA]</scope>
    <source>
        <strain evidence="1 2">S1</strain>
    </source>
</reference>
<dbReference type="InterPro" id="IPR018741">
    <property type="entry name" value="DUF2288"/>
</dbReference>
<evidence type="ECO:0000313" key="2">
    <source>
        <dbReference type="Proteomes" id="UP001600165"/>
    </source>
</evidence>
<proteinExistence type="predicted"/>
<protein>
    <submittedName>
        <fullName evidence="1">DUF2288 domain-containing protein</fullName>
    </submittedName>
</protein>
<evidence type="ECO:0000313" key="1">
    <source>
        <dbReference type="EMBL" id="MFE4105743.1"/>
    </source>
</evidence>
<gene>
    <name evidence="1" type="ORF">ACFVKH_05610</name>
</gene>
<dbReference type="EMBL" id="JBHZOL010000031">
    <property type="protein sequence ID" value="MFE4105743.1"/>
    <property type="molecule type" value="Genomic_DNA"/>
</dbReference>
<dbReference type="RefSeq" id="WP_377962820.1">
    <property type="nucleotide sequence ID" value="NZ_JBHZOL010000031.1"/>
</dbReference>
<dbReference type="Pfam" id="PF10052">
    <property type="entry name" value="DUF2288"/>
    <property type="match status" value="1"/>
</dbReference>
<dbReference type="Proteomes" id="UP001600165">
    <property type="component" value="Unassembled WGS sequence"/>
</dbReference>
<accession>A0ABW6IC46</accession>
<comment type="caution">
    <text evidence="1">The sequence shown here is derived from an EMBL/GenBank/DDBJ whole genome shotgun (WGS) entry which is preliminary data.</text>
</comment>